<gene>
    <name evidence="1" type="ORF">SNOG_01156</name>
</gene>
<dbReference type="InParanoid" id="Q0V4A8"/>
<evidence type="ECO:0000313" key="2">
    <source>
        <dbReference type="Proteomes" id="UP000001055"/>
    </source>
</evidence>
<protein>
    <submittedName>
        <fullName evidence="1">Uncharacterized protein</fullName>
    </submittedName>
</protein>
<sequence>MTAVGNCLYSLRQSKVSAYPAGSSGETPAHLHFETTIVLSDHLKRCALSLVGAYDDTTASSWFSHM</sequence>
<dbReference type="KEGG" id="pno:SNOG_01156"/>
<accession>Q0V4A8</accession>
<dbReference type="RefSeq" id="XP_001791810.1">
    <property type="nucleotide sequence ID" value="XM_001791758.1"/>
</dbReference>
<dbReference type="GeneID" id="5968655"/>
<proteinExistence type="predicted"/>
<dbReference type="Proteomes" id="UP000001055">
    <property type="component" value="Unassembled WGS sequence"/>
</dbReference>
<dbReference type="EMBL" id="CH445326">
    <property type="protein sequence ID" value="EAT90805.1"/>
    <property type="molecule type" value="Genomic_DNA"/>
</dbReference>
<organism evidence="1 2">
    <name type="scientific">Phaeosphaeria nodorum (strain SN15 / ATCC MYA-4574 / FGSC 10173)</name>
    <name type="common">Glume blotch fungus</name>
    <name type="synonym">Parastagonospora nodorum</name>
    <dbReference type="NCBI Taxonomy" id="321614"/>
    <lineage>
        <taxon>Eukaryota</taxon>
        <taxon>Fungi</taxon>
        <taxon>Dikarya</taxon>
        <taxon>Ascomycota</taxon>
        <taxon>Pezizomycotina</taxon>
        <taxon>Dothideomycetes</taxon>
        <taxon>Pleosporomycetidae</taxon>
        <taxon>Pleosporales</taxon>
        <taxon>Pleosporineae</taxon>
        <taxon>Phaeosphaeriaceae</taxon>
        <taxon>Parastagonospora</taxon>
    </lineage>
</organism>
<evidence type="ECO:0000313" key="1">
    <source>
        <dbReference type="EMBL" id="EAT90805.1"/>
    </source>
</evidence>
<reference evidence="2" key="1">
    <citation type="journal article" date="2007" name="Plant Cell">
        <title>Dothideomycete-plant interactions illuminated by genome sequencing and EST analysis of the wheat pathogen Stagonospora nodorum.</title>
        <authorList>
            <person name="Hane J.K."/>
            <person name="Lowe R.G."/>
            <person name="Solomon P.S."/>
            <person name="Tan K.C."/>
            <person name="Schoch C.L."/>
            <person name="Spatafora J.W."/>
            <person name="Crous P.W."/>
            <person name="Kodira C."/>
            <person name="Birren B.W."/>
            <person name="Galagan J.E."/>
            <person name="Torriani S.F."/>
            <person name="McDonald B.A."/>
            <person name="Oliver R.P."/>
        </authorList>
    </citation>
    <scope>NUCLEOTIDE SEQUENCE [LARGE SCALE GENOMIC DNA]</scope>
    <source>
        <strain evidence="2">SN15 / ATCC MYA-4574 / FGSC 10173</strain>
    </source>
</reference>
<name>Q0V4A8_PHANO</name>
<dbReference type="AlphaFoldDB" id="Q0V4A8"/>